<evidence type="ECO:0000313" key="2">
    <source>
        <dbReference type="EMBL" id="KQL57200.1"/>
    </source>
</evidence>
<dbReference type="PANTHER" id="PTHR35525">
    <property type="entry name" value="BLL6575 PROTEIN"/>
    <property type="match status" value="1"/>
</dbReference>
<dbReference type="Proteomes" id="UP000051061">
    <property type="component" value="Unassembled WGS sequence"/>
</dbReference>
<dbReference type="SUPFAM" id="SSF160904">
    <property type="entry name" value="Jann2411-like"/>
    <property type="match status" value="1"/>
</dbReference>
<dbReference type="InterPro" id="IPR021005">
    <property type="entry name" value="Znf_CGNR"/>
</dbReference>
<name>A0A9D5I112_9BACI</name>
<dbReference type="Pfam" id="PF11706">
    <property type="entry name" value="zf-CGNR"/>
    <property type="match status" value="1"/>
</dbReference>
<evidence type="ECO:0000259" key="1">
    <source>
        <dbReference type="Pfam" id="PF11706"/>
    </source>
</evidence>
<reference evidence="2 3" key="1">
    <citation type="submission" date="2015-09" db="EMBL/GenBank/DDBJ databases">
        <title>Genome sequencing project for genomic taxonomy and phylogenomics of Bacillus-like bacteria.</title>
        <authorList>
            <person name="Liu B."/>
            <person name="Wang J."/>
            <person name="Zhu Y."/>
            <person name="Liu G."/>
            <person name="Chen Q."/>
            <person name="Chen Z."/>
            <person name="Lan J."/>
            <person name="Che J."/>
            <person name="Ge C."/>
            <person name="Shi H."/>
            <person name="Pan Z."/>
            <person name="Liu X."/>
        </authorList>
    </citation>
    <scope>NUCLEOTIDE SEQUENCE [LARGE SCALE GENOMIC DNA]</scope>
    <source>
        <strain evidence="2 3">DSM 19153</strain>
    </source>
</reference>
<dbReference type="InterPro" id="IPR010852">
    <property type="entry name" value="ABATE"/>
</dbReference>
<dbReference type="Gene3D" id="1.10.3300.10">
    <property type="entry name" value="Jann2411-like domain"/>
    <property type="match status" value="1"/>
</dbReference>
<dbReference type="AlphaFoldDB" id="A0A9D5I112"/>
<comment type="caution">
    <text evidence="2">The sequence shown here is derived from an EMBL/GenBank/DDBJ whole genome shotgun (WGS) entry which is preliminary data.</text>
</comment>
<dbReference type="InterPro" id="IPR023286">
    <property type="entry name" value="ABATE_dom_sf"/>
</dbReference>
<proteinExistence type="predicted"/>
<keyword evidence="3" id="KW-1185">Reference proteome</keyword>
<accession>A0A9D5I112</accession>
<evidence type="ECO:0000313" key="3">
    <source>
        <dbReference type="Proteomes" id="UP000051061"/>
    </source>
</evidence>
<feature type="domain" description="Zinc finger CGNR" evidence="1">
    <location>
        <begin position="148"/>
        <end position="188"/>
    </location>
</feature>
<protein>
    <recommendedName>
        <fullName evidence="1">Zinc finger CGNR domain-containing protein</fullName>
    </recommendedName>
</protein>
<dbReference type="EMBL" id="LJJD01000018">
    <property type="protein sequence ID" value="KQL57200.1"/>
    <property type="molecule type" value="Genomic_DNA"/>
</dbReference>
<gene>
    <name evidence="2" type="ORF">AN965_10060</name>
</gene>
<dbReference type="Pfam" id="PF07336">
    <property type="entry name" value="ABATE"/>
    <property type="match status" value="1"/>
</dbReference>
<organism evidence="2 3">
    <name type="scientific">Alkalicoccobacillus plakortidis</name>
    <dbReference type="NCBI Taxonomy" id="444060"/>
    <lineage>
        <taxon>Bacteria</taxon>
        <taxon>Bacillati</taxon>
        <taxon>Bacillota</taxon>
        <taxon>Bacilli</taxon>
        <taxon>Bacillales</taxon>
        <taxon>Bacillaceae</taxon>
        <taxon>Alkalicoccobacillus</taxon>
    </lineage>
</organism>
<sequence>MNETKPFQLSKSTGNVGLDFINSANFHRTENHQEWFNSEMDVLKWANYTGIIVEEDSGSAMNLAEIIELREVMYRLAIHAIKRTIATADDSRTFNEWIKHAQKHTEVTQNEAGVFEKKLIGAGGLTKIAYIVVLAFGDLIMSKTIQKVKQCQSSRCEWLFIDQTKNQSKQWCSMKACGNREKAKRFYHSTKK</sequence>
<dbReference type="PANTHER" id="PTHR35525:SF3">
    <property type="entry name" value="BLL6575 PROTEIN"/>
    <property type="match status" value="1"/>
</dbReference>